<evidence type="ECO:0000256" key="1">
    <source>
        <dbReference type="SAM" id="MobiDB-lite"/>
    </source>
</evidence>
<dbReference type="EMBL" id="OVEO01000009">
    <property type="protein sequence ID" value="SPQ98356.1"/>
    <property type="molecule type" value="Genomic_DNA"/>
</dbReference>
<geneLocation type="mitochondrion" evidence="2"/>
<feature type="compositionally biased region" description="Pro residues" evidence="1">
    <location>
        <begin position="72"/>
        <end position="91"/>
    </location>
</feature>
<evidence type="ECO:0000313" key="2">
    <source>
        <dbReference type="EMBL" id="SPQ98356.1"/>
    </source>
</evidence>
<reference evidence="2 3" key="1">
    <citation type="submission" date="2018-03" db="EMBL/GenBank/DDBJ databases">
        <authorList>
            <person name="Fogelqvist J."/>
        </authorList>
    </citation>
    <scope>NUCLEOTIDE SEQUENCE [LARGE SCALE GENOMIC DNA]</scope>
</reference>
<organism evidence="2 3">
    <name type="scientific">Plasmodiophora brassicae</name>
    <name type="common">Clubroot disease agent</name>
    <dbReference type="NCBI Taxonomy" id="37360"/>
    <lineage>
        <taxon>Eukaryota</taxon>
        <taxon>Sar</taxon>
        <taxon>Rhizaria</taxon>
        <taxon>Endomyxa</taxon>
        <taxon>Phytomyxea</taxon>
        <taxon>Plasmodiophorida</taxon>
        <taxon>Plasmodiophoridae</taxon>
        <taxon>Plasmodiophora</taxon>
    </lineage>
</organism>
<name>A0A3P3YDU1_PLABS</name>
<proteinExistence type="predicted"/>
<feature type="region of interest" description="Disordered" evidence="1">
    <location>
        <begin position="66"/>
        <end position="104"/>
    </location>
</feature>
<sequence>MGNTQAAPAIGIRDSTPRRKASRFRNLMARVGACLSPPDLVDAATFTSEMGALRQRLGQLESTVASFTPASRPSPPPTGPGAPSPPAPPLTVPDDGKLDEGDATAGEAPVDLSVTTTAVAEPGNVPLPPIPRASMATPSRLLASNRRRCRRSRRPVPNRMALRALATIQTACTWTTAPTCWIVLMGK</sequence>
<protein>
    <submittedName>
        <fullName evidence="2">Uncharacterized protein</fullName>
    </submittedName>
</protein>
<evidence type="ECO:0000313" key="3">
    <source>
        <dbReference type="Proteomes" id="UP000290189"/>
    </source>
</evidence>
<keyword evidence="2" id="KW-0496">Mitochondrion</keyword>
<feature type="region of interest" description="Disordered" evidence="1">
    <location>
        <begin position="120"/>
        <end position="146"/>
    </location>
</feature>
<dbReference type="AlphaFoldDB" id="A0A3P3YDU1"/>
<dbReference type="Proteomes" id="UP000290189">
    <property type="component" value="Unassembled WGS sequence"/>
</dbReference>
<accession>A0A3P3YDU1</accession>
<gene>
    <name evidence="2" type="ORF">PLBR_LOCUS5571</name>
</gene>